<dbReference type="Gene3D" id="2.120.10.30">
    <property type="entry name" value="TolB, C-terminal domain"/>
    <property type="match status" value="1"/>
</dbReference>
<dbReference type="SUPFAM" id="SSF63829">
    <property type="entry name" value="Calcium-dependent phosphotriesterase"/>
    <property type="match status" value="1"/>
</dbReference>
<organism evidence="1 2">
    <name type="scientific">Mesorhizobium temperatum</name>
    <dbReference type="NCBI Taxonomy" id="241416"/>
    <lineage>
        <taxon>Bacteria</taxon>
        <taxon>Pseudomonadati</taxon>
        <taxon>Pseudomonadota</taxon>
        <taxon>Alphaproteobacteria</taxon>
        <taxon>Hyphomicrobiales</taxon>
        <taxon>Phyllobacteriaceae</taxon>
        <taxon>Mesorhizobium</taxon>
    </lineage>
</organism>
<proteinExistence type="predicted"/>
<keyword evidence="2" id="KW-1185">Reference proteome</keyword>
<gene>
    <name evidence="1" type="ORF">CIT26_21970</name>
</gene>
<evidence type="ECO:0000313" key="2">
    <source>
        <dbReference type="Proteomes" id="UP000216442"/>
    </source>
</evidence>
<dbReference type="InterPro" id="IPR011042">
    <property type="entry name" value="6-blade_b-propeller_TolB-like"/>
</dbReference>
<reference evidence="1 2" key="1">
    <citation type="submission" date="2017-08" db="EMBL/GenBank/DDBJ databases">
        <title>Mesorhizobium wenxinae sp. nov., a novel rhizobial species isolated from root nodules of chickpea (Cicer arietinum L.).</title>
        <authorList>
            <person name="Zhang J."/>
        </authorList>
    </citation>
    <scope>NUCLEOTIDE SEQUENCE [LARGE SCALE GENOMIC DNA]</scope>
    <source>
        <strain evidence="1 2">SDW018</strain>
    </source>
</reference>
<accession>A0A271LG57</accession>
<sequence>MLELAFIWGIIKLTRLSRCRLANRLVRAIESVNRKSCKTTYAMCGCLNASDKQHREAMMIRLQSGLFIILLLGLAGSPARAEEIWSLDGFKAPESVLFDAKRNVFYVSNIAGDPAGRDGVGYLSKVSPDGKLQAAEWVTGFNAPKGLVMQGDTLFVTDIDRLMAVDVESGQITGTWPAEGAQFLNDPAVDEAGRVFASDMLANRIYVLDNQALSVWLESEDLLHPNGLRVEDGRLLVAGWGRDIQPDFSSKTPGHLIAIDLNTKAISDIGSGEPVGNLDGLESDGAGNWLVTDWVAGALFRIHPDGKVEQLMDLNQGSADLEFLEDKKLAIIPMMMDGKLVAIRLD</sequence>
<dbReference type="Proteomes" id="UP000216442">
    <property type="component" value="Unassembled WGS sequence"/>
</dbReference>
<evidence type="ECO:0000313" key="1">
    <source>
        <dbReference type="EMBL" id="PAQ07091.1"/>
    </source>
</evidence>
<dbReference type="EMBL" id="NPKJ01000060">
    <property type="protein sequence ID" value="PAQ07091.1"/>
    <property type="molecule type" value="Genomic_DNA"/>
</dbReference>
<protein>
    <recommendedName>
        <fullName evidence="3">SMP-30/Gluconolactonase/LRE-like region domain-containing protein</fullName>
    </recommendedName>
</protein>
<comment type="caution">
    <text evidence="1">The sequence shown here is derived from an EMBL/GenBank/DDBJ whole genome shotgun (WGS) entry which is preliminary data.</text>
</comment>
<evidence type="ECO:0008006" key="3">
    <source>
        <dbReference type="Google" id="ProtNLM"/>
    </source>
</evidence>
<name>A0A271LG57_9HYPH</name>
<dbReference type="AlphaFoldDB" id="A0A271LG57"/>